<dbReference type="Gene3D" id="3.90.25.10">
    <property type="entry name" value="UDP-galactose 4-epimerase, domain 1"/>
    <property type="match status" value="1"/>
</dbReference>
<reference evidence="4" key="1">
    <citation type="submission" date="2020-04" db="EMBL/GenBank/DDBJ databases">
        <title>Genome Assembly and Annotation of Botryosphaeria dothidea sdau 11-99, a Latent Pathogen of Apple Fruit Ring Rot in China.</title>
        <authorList>
            <person name="Yu C."/>
            <person name="Diao Y."/>
            <person name="Lu Q."/>
            <person name="Zhao J."/>
            <person name="Cui S."/>
            <person name="Peng C."/>
            <person name="He B."/>
            <person name="Liu H."/>
        </authorList>
    </citation>
    <scope>NUCLEOTIDE SEQUENCE [LARGE SCALE GENOMIC DNA]</scope>
    <source>
        <strain evidence="4">Sdau11-99</strain>
    </source>
</reference>
<proteinExistence type="inferred from homology"/>
<evidence type="ECO:0000313" key="5">
    <source>
        <dbReference type="Proteomes" id="UP000572817"/>
    </source>
</evidence>
<evidence type="ECO:0000259" key="3">
    <source>
        <dbReference type="Pfam" id="PF05368"/>
    </source>
</evidence>
<sequence>MAKLVVIVGVTGNQGGSVAARFLQDPTYRIRGLTRDPSSPRAQSLAAQGVEIVHADLDDASTLAPAFAGASLIFSVTNYWEPFFRPDCRADAARQGISCREYAGQVEARQGRNIADAAAATVETLDECGFVASTLSYAKERSGGALTELYHFDAKADVFPGYVRKAWPALAKKMSCVQTGFFTSSFKLVPQAYFGKAADGAFVMRFPTAPDALVPHLDVNADMGAFVYAVAKLPPEKSYMAEGTTCNWSEYMRLWSKVTGHPARYEQVSLQQMIDESPDKEFGREVGDMFLYSSAPGYDGGDKTLLTSGDIIKLGIECPMTSLEDWMKKENWSSVLSK</sequence>
<dbReference type="GO" id="GO:0005634">
    <property type="term" value="C:nucleus"/>
    <property type="evidence" value="ECO:0007669"/>
    <property type="project" value="TreeGrafter"/>
</dbReference>
<dbReference type="Gene3D" id="3.40.50.720">
    <property type="entry name" value="NAD(P)-binding Rossmann-like Domain"/>
    <property type="match status" value="1"/>
</dbReference>
<protein>
    <submittedName>
        <fullName evidence="4">NmrA-like protein</fullName>
    </submittedName>
</protein>
<keyword evidence="2" id="KW-0521">NADP</keyword>
<dbReference type="EMBL" id="WWBZ02000022">
    <property type="protein sequence ID" value="KAF4307528.1"/>
    <property type="molecule type" value="Genomic_DNA"/>
</dbReference>
<dbReference type="Pfam" id="PF05368">
    <property type="entry name" value="NmrA"/>
    <property type="match status" value="1"/>
</dbReference>
<comment type="caution">
    <text evidence="4">The sequence shown here is derived from an EMBL/GenBank/DDBJ whole genome shotgun (WGS) entry which is preliminary data.</text>
</comment>
<evidence type="ECO:0000256" key="2">
    <source>
        <dbReference type="ARBA" id="ARBA00022857"/>
    </source>
</evidence>
<evidence type="ECO:0000313" key="4">
    <source>
        <dbReference type="EMBL" id="KAF4307528.1"/>
    </source>
</evidence>
<comment type="similarity">
    <text evidence="1">Belongs to the NmrA-type oxidoreductase family.</text>
</comment>
<feature type="domain" description="NmrA-like" evidence="3">
    <location>
        <begin position="2"/>
        <end position="294"/>
    </location>
</feature>
<dbReference type="AlphaFoldDB" id="A0A8H4N531"/>
<evidence type="ECO:0000256" key="1">
    <source>
        <dbReference type="ARBA" id="ARBA00006328"/>
    </source>
</evidence>
<dbReference type="PANTHER" id="PTHR42748:SF26">
    <property type="entry name" value="NMRA-LIKE DOMAIN-CONTAINING PROTEIN"/>
    <property type="match status" value="1"/>
</dbReference>
<accession>A0A8H4N531</accession>
<name>A0A8H4N531_9PEZI</name>
<dbReference type="CDD" id="cd05251">
    <property type="entry name" value="NmrA_like_SDR_a"/>
    <property type="match status" value="1"/>
</dbReference>
<gene>
    <name evidence="4" type="ORF">GTA08_BOTSDO04124</name>
</gene>
<dbReference type="InterPro" id="IPR036291">
    <property type="entry name" value="NAD(P)-bd_dom_sf"/>
</dbReference>
<dbReference type="SUPFAM" id="SSF51735">
    <property type="entry name" value="NAD(P)-binding Rossmann-fold domains"/>
    <property type="match status" value="1"/>
</dbReference>
<dbReference type="Proteomes" id="UP000572817">
    <property type="component" value="Unassembled WGS sequence"/>
</dbReference>
<dbReference type="PANTHER" id="PTHR42748">
    <property type="entry name" value="NITROGEN METABOLITE REPRESSION PROTEIN NMRA FAMILY MEMBER"/>
    <property type="match status" value="1"/>
</dbReference>
<dbReference type="InterPro" id="IPR051164">
    <property type="entry name" value="NmrA-like_oxidored"/>
</dbReference>
<dbReference type="InterPro" id="IPR008030">
    <property type="entry name" value="NmrA-like"/>
</dbReference>
<organism evidence="4 5">
    <name type="scientific">Botryosphaeria dothidea</name>
    <dbReference type="NCBI Taxonomy" id="55169"/>
    <lineage>
        <taxon>Eukaryota</taxon>
        <taxon>Fungi</taxon>
        <taxon>Dikarya</taxon>
        <taxon>Ascomycota</taxon>
        <taxon>Pezizomycotina</taxon>
        <taxon>Dothideomycetes</taxon>
        <taxon>Dothideomycetes incertae sedis</taxon>
        <taxon>Botryosphaeriales</taxon>
        <taxon>Botryosphaeriaceae</taxon>
        <taxon>Botryosphaeria</taxon>
    </lineage>
</organism>
<keyword evidence="5" id="KW-1185">Reference proteome</keyword>
<dbReference type="OrthoDB" id="3358371at2759"/>